<dbReference type="EMBL" id="JBGJLR010000007">
    <property type="protein sequence ID" value="MEZ2739540.1"/>
    <property type="molecule type" value="Genomic_DNA"/>
</dbReference>
<dbReference type="RefSeq" id="WP_313605370.1">
    <property type="nucleotide sequence ID" value="NZ_DAMCKS010000016.1"/>
</dbReference>
<dbReference type="InterPro" id="IPR041492">
    <property type="entry name" value="HAD_2"/>
</dbReference>
<dbReference type="Gene3D" id="1.10.150.240">
    <property type="entry name" value="Putative phosphatase, domain 2"/>
    <property type="match status" value="1"/>
</dbReference>
<keyword evidence="1" id="KW-0479">Metal-binding</keyword>
<dbReference type="SFLD" id="SFLDS00003">
    <property type="entry name" value="Haloacid_Dehalogenase"/>
    <property type="match status" value="1"/>
</dbReference>
<dbReference type="NCBIfam" id="TIGR01549">
    <property type="entry name" value="HAD-SF-IA-v1"/>
    <property type="match status" value="1"/>
</dbReference>
<evidence type="ECO:0000313" key="6">
    <source>
        <dbReference type="Proteomes" id="UP001567350"/>
    </source>
</evidence>
<dbReference type="InterPro" id="IPR036412">
    <property type="entry name" value="HAD-like_sf"/>
</dbReference>
<dbReference type="Pfam" id="PF13419">
    <property type="entry name" value="HAD_2"/>
    <property type="match status" value="1"/>
</dbReference>
<accession>A0ABV4IFJ1</accession>
<dbReference type="Gene3D" id="3.40.50.1000">
    <property type="entry name" value="HAD superfamily/HAD-like"/>
    <property type="match status" value="1"/>
</dbReference>
<reference evidence="5 6" key="1">
    <citation type="submission" date="2024-08" db="EMBL/GenBank/DDBJ databases">
        <authorList>
            <person name="Feng Z."/>
            <person name="Ronholm J."/>
        </authorList>
    </citation>
    <scope>NUCLEOTIDE SEQUENCE [LARGE SCALE GENOMIC DNA]</scope>
    <source>
        <strain evidence="5 6">4-AB0-8</strain>
    </source>
</reference>
<dbReference type="InterPro" id="IPR023198">
    <property type="entry name" value="PGP-like_dom2"/>
</dbReference>
<evidence type="ECO:0000256" key="3">
    <source>
        <dbReference type="ARBA" id="ARBA00022842"/>
    </source>
</evidence>
<dbReference type="GO" id="GO:0016787">
    <property type="term" value="F:hydrolase activity"/>
    <property type="evidence" value="ECO:0007669"/>
    <property type="project" value="UniProtKB-KW"/>
</dbReference>
<keyword evidence="3" id="KW-0460">Magnesium</keyword>
<protein>
    <submittedName>
        <fullName evidence="5">HAD family hydrolase</fullName>
        <ecNumber evidence="5">3.-.-.-</ecNumber>
    </submittedName>
</protein>
<evidence type="ECO:0000313" key="5">
    <source>
        <dbReference type="EMBL" id="MEZ2739540.1"/>
    </source>
</evidence>
<gene>
    <name evidence="5" type="ORF">ACBP88_08735</name>
</gene>
<keyword evidence="2 5" id="KW-0378">Hydrolase</keyword>
<dbReference type="NCBIfam" id="TIGR01509">
    <property type="entry name" value="HAD-SF-IA-v3"/>
    <property type="match status" value="1"/>
</dbReference>
<dbReference type="InterPro" id="IPR023214">
    <property type="entry name" value="HAD_sf"/>
</dbReference>
<dbReference type="EC" id="3.-.-.-" evidence="5"/>
<dbReference type="SFLD" id="SFLDG01129">
    <property type="entry name" value="C1.5:_HAD__Beta-PGM__Phosphata"/>
    <property type="match status" value="1"/>
</dbReference>
<keyword evidence="6" id="KW-1185">Reference proteome</keyword>
<proteinExistence type="predicted"/>
<evidence type="ECO:0000256" key="4">
    <source>
        <dbReference type="ARBA" id="ARBA00023277"/>
    </source>
</evidence>
<dbReference type="SUPFAM" id="SSF56784">
    <property type="entry name" value="HAD-like"/>
    <property type="match status" value="1"/>
</dbReference>
<dbReference type="PANTHER" id="PTHR43434:SF23">
    <property type="entry name" value="PHOSPHOGLYCOLATE PHOSPHATASE"/>
    <property type="match status" value="1"/>
</dbReference>
<dbReference type="Proteomes" id="UP001567350">
    <property type="component" value="Unassembled WGS sequence"/>
</dbReference>
<evidence type="ECO:0000256" key="1">
    <source>
        <dbReference type="ARBA" id="ARBA00022723"/>
    </source>
</evidence>
<comment type="caution">
    <text evidence="5">The sequence shown here is derived from an EMBL/GenBank/DDBJ whole genome shotgun (WGS) entry which is preliminary data.</text>
</comment>
<dbReference type="PANTHER" id="PTHR43434">
    <property type="entry name" value="PHOSPHOGLYCOLATE PHOSPHATASE"/>
    <property type="match status" value="1"/>
</dbReference>
<evidence type="ECO:0000256" key="2">
    <source>
        <dbReference type="ARBA" id="ARBA00022801"/>
    </source>
</evidence>
<organism evidence="5 6">
    <name type="scientific">Comamonas jiangduensis</name>
    <dbReference type="NCBI Taxonomy" id="1194168"/>
    <lineage>
        <taxon>Bacteria</taxon>
        <taxon>Pseudomonadati</taxon>
        <taxon>Pseudomonadota</taxon>
        <taxon>Betaproteobacteria</taxon>
        <taxon>Burkholderiales</taxon>
        <taxon>Comamonadaceae</taxon>
        <taxon>Comamonas</taxon>
    </lineage>
</organism>
<name>A0ABV4IFJ1_9BURK</name>
<dbReference type="InterPro" id="IPR050155">
    <property type="entry name" value="HAD-like_hydrolase_sf"/>
</dbReference>
<keyword evidence="4" id="KW-0119">Carbohydrate metabolism</keyword>
<sequence length="226" mass="24186">MSWHSGVIRAVLFDLDGTLLDSAPDLGFAANQLRIVRGLDALPLSHYRPFVGTGARGMLRIALGVTPEASDFEALREEFFVAYECCMGQHSQLFEGVPALLQAIHDQGLVWGIVTNKSERFTSSIVQEIAVLAKAGAVVCGDTTAHSKPHPMPLWEAAKRIGHAPKCCIYVGDDERDMHAAHAAGMQSVAAAYGYLGVGGLASVASWKPHAVINTPLELANLLDLN</sequence>
<dbReference type="InterPro" id="IPR006439">
    <property type="entry name" value="HAD-SF_hydro_IA"/>
</dbReference>